<dbReference type="InterPro" id="IPR001610">
    <property type="entry name" value="PAC"/>
</dbReference>
<dbReference type="SUPFAM" id="SSF52172">
    <property type="entry name" value="CheY-like"/>
    <property type="match status" value="2"/>
</dbReference>
<evidence type="ECO:0000313" key="23">
    <source>
        <dbReference type="Proteomes" id="UP001180825"/>
    </source>
</evidence>
<dbReference type="InterPro" id="IPR029151">
    <property type="entry name" value="Sensor-like_sf"/>
</dbReference>
<keyword evidence="8" id="KW-0547">Nucleotide-binding</keyword>
<dbReference type="InterPro" id="IPR011006">
    <property type="entry name" value="CheY-like_superfamily"/>
</dbReference>
<dbReference type="SUPFAM" id="SSF47226">
    <property type="entry name" value="Histidine-containing phosphotransfer domain, HPT domain"/>
    <property type="match status" value="1"/>
</dbReference>
<keyword evidence="7" id="KW-0812">Transmembrane</keyword>
<dbReference type="SMART" id="SM00387">
    <property type="entry name" value="HATPase_c"/>
    <property type="match status" value="1"/>
</dbReference>
<dbReference type="InterPro" id="IPR008207">
    <property type="entry name" value="Sig_transdc_His_kin_Hpt_dom"/>
</dbReference>
<evidence type="ECO:0000259" key="17">
    <source>
        <dbReference type="PROSITE" id="PS50110"/>
    </source>
</evidence>
<dbReference type="PROSITE" id="PS50109">
    <property type="entry name" value="HIS_KIN"/>
    <property type="match status" value="1"/>
</dbReference>
<dbReference type="InterPro" id="IPR000700">
    <property type="entry name" value="PAS-assoc_C"/>
</dbReference>
<dbReference type="RefSeq" id="WP_310330733.1">
    <property type="nucleotide sequence ID" value="NZ_JAVDXV010000007.1"/>
</dbReference>
<keyword evidence="23" id="KW-1185">Reference proteome</keyword>
<dbReference type="SUPFAM" id="SSF55785">
    <property type="entry name" value="PYP-like sensor domain (PAS domain)"/>
    <property type="match status" value="3"/>
</dbReference>
<feature type="modified residue" description="4-aspartylphosphate" evidence="15">
    <location>
        <position position="1565"/>
    </location>
</feature>
<feature type="domain" description="Response regulatory" evidence="17">
    <location>
        <begin position="1363"/>
        <end position="1486"/>
    </location>
</feature>
<dbReference type="SMART" id="SM00388">
    <property type="entry name" value="HisKA"/>
    <property type="match status" value="1"/>
</dbReference>
<dbReference type="NCBIfam" id="TIGR00229">
    <property type="entry name" value="sensory_box"/>
    <property type="match status" value="3"/>
</dbReference>
<dbReference type="CDD" id="cd00082">
    <property type="entry name" value="HisKA"/>
    <property type="match status" value="1"/>
</dbReference>
<dbReference type="InterPro" id="IPR006189">
    <property type="entry name" value="CHASE_dom"/>
</dbReference>
<dbReference type="Gene3D" id="3.30.565.10">
    <property type="entry name" value="Histidine kinase-like ATPase, C-terminal domain"/>
    <property type="match status" value="1"/>
</dbReference>
<dbReference type="InterPro" id="IPR004358">
    <property type="entry name" value="Sig_transdc_His_kin-like_C"/>
</dbReference>
<dbReference type="Gene3D" id="3.30.450.350">
    <property type="entry name" value="CHASE domain"/>
    <property type="match status" value="1"/>
</dbReference>
<keyword evidence="4" id="KW-1003">Cell membrane</keyword>
<keyword evidence="5 15" id="KW-0597">Phosphoprotein</keyword>
<comment type="caution">
    <text evidence="22">The sequence shown here is derived from an EMBL/GenBank/DDBJ whole genome shotgun (WGS) entry which is preliminary data.</text>
</comment>
<evidence type="ECO:0000313" key="22">
    <source>
        <dbReference type="EMBL" id="MDR7334365.1"/>
    </source>
</evidence>
<dbReference type="Gene3D" id="3.40.50.2300">
    <property type="match status" value="2"/>
</dbReference>
<dbReference type="SUPFAM" id="SSF47384">
    <property type="entry name" value="Homodimeric domain of signal transducing histidine kinase"/>
    <property type="match status" value="1"/>
</dbReference>
<dbReference type="InterPro" id="IPR000014">
    <property type="entry name" value="PAS"/>
</dbReference>
<dbReference type="InterPro" id="IPR003661">
    <property type="entry name" value="HisK_dim/P_dom"/>
</dbReference>
<dbReference type="InterPro" id="IPR003594">
    <property type="entry name" value="HATPase_dom"/>
</dbReference>
<evidence type="ECO:0000256" key="11">
    <source>
        <dbReference type="ARBA" id="ARBA00022989"/>
    </source>
</evidence>
<protein>
    <recommendedName>
        <fullName evidence="3">histidine kinase</fullName>
        <ecNumber evidence="3">2.7.13.3</ecNumber>
    </recommendedName>
</protein>
<evidence type="ECO:0000259" key="16">
    <source>
        <dbReference type="PROSITE" id="PS50109"/>
    </source>
</evidence>
<evidence type="ECO:0000256" key="8">
    <source>
        <dbReference type="ARBA" id="ARBA00022741"/>
    </source>
</evidence>
<dbReference type="SMART" id="SM01079">
    <property type="entry name" value="CHASE"/>
    <property type="match status" value="1"/>
</dbReference>
<dbReference type="PRINTS" id="PR00344">
    <property type="entry name" value="BCTRLSENSOR"/>
</dbReference>
<dbReference type="Pfam" id="PF08447">
    <property type="entry name" value="PAS_3"/>
    <property type="match status" value="1"/>
</dbReference>
<dbReference type="Pfam" id="PF00989">
    <property type="entry name" value="PAS"/>
    <property type="match status" value="1"/>
</dbReference>
<dbReference type="CDD" id="cd17546">
    <property type="entry name" value="REC_hyHK_CKI1_RcsC-like"/>
    <property type="match status" value="1"/>
</dbReference>
<evidence type="ECO:0000256" key="5">
    <source>
        <dbReference type="ARBA" id="ARBA00022553"/>
    </source>
</evidence>
<dbReference type="PROSITE" id="PS50839">
    <property type="entry name" value="CHASE"/>
    <property type="match status" value="1"/>
</dbReference>
<evidence type="ECO:0000256" key="15">
    <source>
        <dbReference type="PROSITE-ProRule" id="PRU00169"/>
    </source>
</evidence>
<dbReference type="PROSITE" id="PS50112">
    <property type="entry name" value="PAS"/>
    <property type="match status" value="2"/>
</dbReference>
<keyword evidence="11" id="KW-1133">Transmembrane helix</keyword>
<feature type="modified residue" description="4-aspartylphosphate" evidence="15">
    <location>
        <position position="1418"/>
    </location>
</feature>
<feature type="domain" description="CHASE" evidence="20">
    <location>
        <begin position="75"/>
        <end position="246"/>
    </location>
</feature>
<evidence type="ECO:0000256" key="6">
    <source>
        <dbReference type="ARBA" id="ARBA00022679"/>
    </source>
</evidence>
<evidence type="ECO:0000256" key="9">
    <source>
        <dbReference type="ARBA" id="ARBA00022777"/>
    </source>
</evidence>
<dbReference type="InterPro" id="IPR036890">
    <property type="entry name" value="HATPase_C_sf"/>
</dbReference>
<evidence type="ECO:0000256" key="7">
    <source>
        <dbReference type="ARBA" id="ARBA00022692"/>
    </source>
</evidence>
<keyword evidence="9" id="KW-0418">Kinase</keyword>
<dbReference type="Pfam" id="PF02518">
    <property type="entry name" value="HATPase_c"/>
    <property type="match status" value="1"/>
</dbReference>
<dbReference type="SUPFAM" id="SSF103190">
    <property type="entry name" value="Sensory domain-like"/>
    <property type="match status" value="1"/>
</dbReference>
<evidence type="ECO:0000256" key="12">
    <source>
        <dbReference type="ARBA" id="ARBA00023012"/>
    </source>
</evidence>
<evidence type="ECO:0000259" key="21">
    <source>
        <dbReference type="PROSITE" id="PS50894"/>
    </source>
</evidence>
<keyword evidence="10" id="KW-0067">ATP-binding</keyword>
<feature type="domain" description="Response regulatory" evidence="17">
    <location>
        <begin position="1514"/>
        <end position="1632"/>
    </location>
</feature>
<evidence type="ECO:0000259" key="20">
    <source>
        <dbReference type="PROSITE" id="PS50839"/>
    </source>
</evidence>
<feature type="domain" description="HPt" evidence="21">
    <location>
        <begin position="1678"/>
        <end position="1772"/>
    </location>
</feature>
<organism evidence="22 23">
    <name type="scientific">Roseateles asaccharophilus</name>
    <dbReference type="NCBI Taxonomy" id="582607"/>
    <lineage>
        <taxon>Bacteria</taxon>
        <taxon>Pseudomonadati</taxon>
        <taxon>Pseudomonadota</taxon>
        <taxon>Betaproteobacteria</taxon>
        <taxon>Burkholderiales</taxon>
        <taxon>Sphaerotilaceae</taxon>
        <taxon>Roseateles</taxon>
    </lineage>
</organism>
<feature type="domain" description="Histidine kinase" evidence="16">
    <location>
        <begin position="1127"/>
        <end position="1348"/>
    </location>
</feature>
<dbReference type="EMBL" id="JAVDXV010000007">
    <property type="protein sequence ID" value="MDR7334365.1"/>
    <property type="molecule type" value="Genomic_DNA"/>
</dbReference>
<dbReference type="InterPro" id="IPR036097">
    <property type="entry name" value="HisK_dim/P_sf"/>
</dbReference>
<dbReference type="InterPro" id="IPR001789">
    <property type="entry name" value="Sig_transdc_resp-reg_receiver"/>
</dbReference>
<dbReference type="SMART" id="SM00091">
    <property type="entry name" value="PAS"/>
    <property type="match status" value="3"/>
</dbReference>
<evidence type="ECO:0000256" key="14">
    <source>
        <dbReference type="PROSITE-ProRule" id="PRU00110"/>
    </source>
</evidence>
<dbReference type="InterPro" id="IPR013656">
    <property type="entry name" value="PAS_4"/>
</dbReference>
<evidence type="ECO:0000256" key="2">
    <source>
        <dbReference type="ARBA" id="ARBA00004651"/>
    </source>
</evidence>
<evidence type="ECO:0000259" key="19">
    <source>
        <dbReference type="PROSITE" id="PS50113"/>
    </source>
</evidence>
<dbReference type="PROSITE" id="PS50113">
    <property type="entry name" value="PAC"/>
    <property type="match status" value="2"/>
</dbReference>
<dbReference type="InterPro" id="IPR042240">
    <property type="entry name" value="CHASE_sf"/>
</dbReference>
<dbReference type="CDD" id="cd00130">
    <property type="entry name" value="PAS"/>
    <property type="match status" value="3"/>
</dbReference>
<comment type="catalytic activity">
    <reaction evidence="1">
        <text>ATP + protein L-histidine = ADP + protein N-phospho-L-histidine.</text>
        <dbReference type="EC" id="2.7.13.3"/>
    </reaction>
</comment>
<proteinExistence type="predicted"/>
<keyword evidence="13" id="KW-0472">Membrane</keyword>
<dbReference type="Pfam" id="PF21623">
    <property type="entry name" value="HK_sensor_dom_bact"/>
    <property type="match status" value="1"/>
</dbReference>
<dbReference type="CDD" id="cd16922">
    <property type="entry name" value="HATPase_EvgS-ArcB-TorS-like"/>
    <property type="match status" value="1"/>
</dbReference>
<keyword evidence="12" id="KW-0902">Two-component regulatory system</keyword>
<dbReference type="Gene3D" id="1.20.120.160">
    <property type="entry name" value="HPT domain"/>
    <property type="match status" value="1"/>
</dbReference>
<dbReference type="Gene3D" id="3.30.450.20">
    <property type="entry name" value="PAS domain"/>
    <property type="match status" value="4"/>
</dbReference>
<evidence type="ECO:0000256" key="10">
    <source>
        <dbReference type="ARBA" id="ARBA00022840"/>
    </source>
</evidence>
<dbReference type="SUPFAM" id="SSF55874">
    <property type="entry name" value="ATPase domain of HSP90 chaperone/DNA topoisomerase II/histidine kinase"/>
    <property type="match status" value="1"/>
</dbReference>
<name>A0ABU2AAZ0_9BURK</name>
<dbReference type="Pfam" id="PF08448">
    <property type="entry name" value="PAS_4"/>
    <property type="match status" value="1"/>
</dbReference>
<gene>
    <name evidence="22" type="ORF">J2X21_003521</name>
</gene>
<reference evidence="22 23" key="1">
    <citation type="submission" date="2023-07" db="EMBL/GenBank/DDBJ databases">
        <title>Sorghum-associated microbial communities from plants grown in Nebraska, USA.</title>
        <authorList>
            <person name="Schachtman D."/>
        </authorList>
    </citation>
    <scope>NUCLEOTIDE SEQUENCE [LARGE SCALE GENOMIC DNA]</scope>
    <source>
        <strain evidence="22 23">BE316</strain>
    </source>
</reference>
<feature type="domain" description="PAS" evidence="18">
    <location>
        <begin position="698"/>
        <end position="742"/>
    </location>
</feature>
<feature type="domain" description="PAC" evidence="19">
    <location>
        <begin position="914"/>
        <end position="967"/>
    </location>
</feature>
<dbReference type="PANTHER" id="PTHR45339:SF5">
    <property type="entry name" value="HISTIDINE KINASE"/>
    <property type="match status" value="1"/>
</dbReference>
<dbReference type="PROSITE" id="PS50110">
    <property type="entry name" value="RESPONSE_REGULATORY"/>
    <property type="match status" value="2"/>
</dbReference>
<dbReference type="SMART" id="SM00086">
    <property type="entry name" value="PAC"/>
    <property type="match status" value="2"/>
</dbReference>
<dbReference type="PROSITE" id="PS50894">
    <property type="entry name" value="HPT"/>
    <property type="match status" value="1"/>
</dbReference>
<dbReference type="PANTHER" id="PTHR45339">
    <property type="entry name" value="HYBRID SIGNAL TRANSDUCTION HISTIDINE KINASE J"/>
    <property type="match status" value="1"/>
</dbReference>
<dbReference type="Pfam" id="PF00512">
    <property type="entry name" value="HisKA"/>
    <property type="match status" value="1"/>
</dbReference>
<sequence>MKRNPRAQRAAMLLFGCLGLAVSLLIAVWVHQENQQQLQARQSRLSSEVAALVQQRFRLYEYGLRGARGAVVAAGGTALSRASFEAYMAGRETGREFPGARGFGFIRRVQPQHEASFLRQARQEGPPDFSIRSLGPRNGDLFVIQYIYPLEMNREAMGLDIATEERRRETALAAAREGEPRLTPPLTLVQADGMPRRGFLVLLPVYGSQAPLRDGEARQQATIGWTYAPLVVDDVLADMGPLLDELRISLADAEDSRPFYESSPAVESAPAGTPASQTVSVFGRRWLLTATARPALLREARLHDPVWVGAGVAVAWSLSTLLIWAWQRSRSAFPVTEAARLEALAETGVLEFLRSPLARRAALAFLALLALFAWVDYQQQWVFQASNAQKTLQGLVDERAERLHLTQTARRKSVLFLAETPSVQGLVRDGANQADWLLQMQRIFIAQMRSSPEVAQARIIGVADGGRELVRVDRRGADLQVVPRSELQAKGDRPYMEQTLALQVGEVLTSQLELNQEHGRVEIPHRPTVRYSTPVYTADGRVFGIVILNIDVAQRLAESAAAAPPGTTLYLLNAVDEFLIHPDAHRTFATDRGQTYRWANEFSSAALPPEMDARVLQAWRKADGEVLVTARAIVDPNPGSVVGRLTYVASMPVRPMEQAAVRRTAEHLLAPLLAGLGGATLLYFYWVGLQRQLQARGERLRLAAIVDQSRDAIISLDAQGRVSSWNRGAQQLFGIAAQAAYGLGLSELVSDPARPLVLEDSVAGEQEHWCLTRDGRQLLLAMSVSRLAGPGEAEDGGSLSVILRDVTAERQAQQVQTELTESLEAEVNERTAALARERERLQNILRGTDAGTWEWNVQTGETRFNERWAGIIGHTLEALAPVSIQTWHAHLHPEDLAKSQIELERHFSGEIEQYAFESRMRHKDGRWIWVQDRGRVFTRTEDGRPEWMFGTHKDITAAKTAQLDVSRLATLLKSVLDAATEVAIIATDPDGLITIFNAGAQRLLGYDASRMIGRETPEMLHLPAEVEAYAAELTEAHGQHIAGFRALVHQAEMDGADQREWTYVRSDGRHVSVMLVVTPIRSPQGMIVGYLGMAEDVSARKRAEAELHQAKSDADAANAAKSEFLANMSHEIRTPMNAVIGIARLLESTPLDVDQRQLLSKLQLAGRSLLGIINDVLDLSKIEAGEMRIESAPLSPARLLDELQQIFGPQAQDKGIGLRMEGGEALPAFIRSDELRLRQIFVNLLSNAIKFTSAGEVVLRVTREPAQDKGDWLRWSVSDTGIGIPPQTLAHLFEPFVQADASTTRRFGGTGLGLAIVSNLAALLGGEVGALSTPGQGSQFWLRMPLVIVAPDEGQEVSRGVIEVVVVDDDVEDLRTLGSLCRALGWHTTELESGQGLLDLVQARLESAKPLPDALLVDWQMPGMDGLVALRAIAHRLNLERLPAMLVVSARERKDIEAADHDHLLDSVLTKPISSSELFNAVNQSVAMHTGSTERVMGSTRIDALDAQWLHGLQVLLVDDSEINLEVGKRLLEQEGAVVHTARDGQEAVNCLREMRGRIDAVLMDVQMPVMDGYEATRRLREDPALAKLPVLALTAGALSEERRRAQEAGMTDFLTKPLDPASLVRALRRTVERVRGTPLQIRPSDAARTGNASLPHHWPDIKGINAVEVAGRMSGNVDLFLKLVARMLREFQGVRLAAEWQGLLSAEPQALEAAMHKLRGASGTLGASDVQRWSGEAETRLRAGATLSDLQPVMDALCHALVDLNDASAASLAHLAGPAAEPRVAGPIEQTDLDALLSSLSARELSAVDKFRRLAPALRSVWGEASFSSVSAAVEDLDFAAALNQALAAEEARSR</sequence>
<feature type="modified residue" description="Phosphohistidine" evidence="14">
    <location>
        <position position="1717"/>
    </location>
</feature>
<evidence type="ECO:0000256" key="4">
    <source>
        <dbReference type="ARBA" id="ARBA00022475"/>
    </source>
</evidence>
<dbReference type="Gene3D" id="1.10.287.130">
    <property type="match status" value="1"/>
</dbReference>
<feature type="domain" description="PAC" evidence="19">
    <location>
        <begin position="1057"/>
        <end position="1109"/>
    </location>
</feature>
<keyword evidence="6" id="KW-0808">Transferase</keyword>
<evidence type="ECO:0000259" key="18">
    <source>
        <dbReference type="PROSITE" id="PS50112"/>
    </source>
</evidence>
<dbReference type="InterPro" id="IPR013767">
    <property type="entry name" value="PAS_fold"/>
</dbReference>
<dbReference type="InterPro" id="IPR048760">
    <property type="entry name" value="VP0354-like_sensor_dom"/>
</dbReference>
<evidence type="ECO:0000256" key="3">
    <source>
        <dbReference type="ARBA" id="ARBA00012438"/>
    </source>
</evidence>
<dbReference type="SMART" id="SM00448">
    <property type="entry name" value="REC"/>
    <property type="match status" value="2"/>
</dbReference>
<dbReference type="Proteomes" id="UP001180825">
    <property type="component" value="Unassembled WGS sequence"/>
</dbReference>
<evidence type="ECO:0000256" key="13">
    <source>
        <dbReference type="ARBA" id="ARBA00023136"/>
    </source>
</evidence>
<evidence type="ECO:0000256" key="1">
    <source>
        <dbReference type="ARBA" id="ARBA00000085"/>
    </source>
</evidence>
<comment type="subcellular location">
    <subcellularLocation>
        <location evidence="2">Cell membrane</location>
        <topology evidence="2">Multi-pass membrane protein</topology>
    </subcellularLocation>
</comment>
<dbReference type="InterPro" id="IPR036641">
    <property type="entry name" value="HPT_dom_sf"/>
</dbReference>
<feature type="domain" description="PAS" evidence="18">
    <location>
        <begin position="968"/>
        <end position="1021"/>
    </location>
</feature>
<dbReference type="EC" id="2.7.13.3" evidence="3"/>
<dbReference type="InterPro" id="IPR005467">
    <property type="entry name" value="His_kinase_dom"/>
</dbReference>
<dbReference type="Pfam" id="PF00072">
    <property type="entry name" value="Response_reg"/>
    <property type="match status" value="2"/>
</dbReference>
<dbReference type="InterPro" id="IPR013655">
    <property type="entry name" value="PAS_fold_3"/>
</dbReference>
<dbReference type="InterPro" id="IPR035965">
    <property type="entry name" value="PAS-like_dom_sf"/>
</dbReference>
<accession>A0ABU2AAZ0</accession>
<dbReference type="Pfam" id="PF03924">
    <property type="entry name" value="CHASE"/>
    <property type="match status" value="1"/>
</dbReference>